<feature type="transmembrane region" description="Helical" evidence="6">
    <location>
        <begin position="293"/>
        <end position="312"/>
    </location>
</feature>
<comment type="caution">
    <text evidence="8">The sequence shown here is derived from an EMBL/GenBank/DDBJ whole genome shotgun (WGS) entry which is preliminary data.</text>
</comment>
<protein>
    <recommendedName>
        <fullName evidence="7">ABC-2 type transporter transmembrane domain-containing protein</fullName>
    </recommendedName>
</protein>
<dbReference type="PANTHER" id="PTHR30294:SF45">
    <property type="entry name" value="LINEARMYCIN RESISTANCE PERMEASE PROTEIN LNRN"/>
    <property type="match status" value="1"/>
</dbReference>
<dbReference type="GO" id="GO:0140359">
    <property type="term" value="F:ABC-type transporter activity"/>
    <property type="evidence" value="ECO:0007669"/>
    <property type="project" value="InterPro"/>
</dbReference>
<dbReference type="Gene3D" id="3.40.1710.10">
    <property type="entry name" value="abc type-2 transporter like domain"/>
    <property type="match status" value="1"/>
</dbReference>
<feature type="transmembrane region" description="Helical" evidence="6">
    <location>
        <begin position="225"/>
        <end position="248"/>
    </location>
</feature>
<evidence type="ECO:0000256" key="1">
    <source>
        <dbReference type="ARBA" id="ARBA00004651"/>
    </source>
</evidence>
<evidence type="ECO:0000313" key="9">
    <source>
        <dbReference type="Proteomes" id="UP000028542"/>
    </source>
</evidence>
<organism evidence="8 9">
    <name type="scientific">Clostridium sulfidigenes</name>
    <dbReference type="NCBI Taxonomy" id="318464"/>
    <lineage>
        <taxon>Bacteria</taxon>
        <taxon>Bacillati</taxon>
        <taxon>Bacillota</taxon>
        <taxon>Clostridia</taxon>
        <taxon>Eubacteriales</taxon>
        <taxon>Clostridiaceae</taxon>
        <taxon>Clostridium</taxon>
    </lineage>
</organism>
<evidence type="ECO:0000256" key="3">
    <source>
        <dbReference type="ARBA" id="ARBA00022692"/>
    </source>
</evidence>
<dbReference type="Pfam" id="PF12698">
    <property type="entry name" value="ABC2_membrane_3"/>
    <property type="match status" value="1"/>
</dbReference>
<feature type="transmembrane region" description="Helical" evidence="6">
    <location>
        <begin position="260"/>
        <end position="286"/>
    </location>
</feature>
<keyword evidence="2" id="KW-1003">Cell membrane</keyword>
<evidence type="ECO:0000256" key="2">
    <source>
        <dbReference type="ARBA" id="ARBA00022475"/>
    </source>
</evidence>
<proteinExistence type="predicted"/>
<keyword evidence="9" id="KW-1185">Reference proteome</keyword>
<evidence type="ECO:0000256" key="4">
    <source>
        <dbReference type="ARBA" id="ARBA00022989"/>
    </source>
</evidence>
<reference evidence="8 9" key="1">
    <citation type="submission" date="2014-07" db="EMBL/GenBank/DDBJ databases">
        <title>Draft genome of Clostridium sulfidigenes 113A isolated from sediments associated with methane hydrate from Krishna Godavari basin.</title>
        <authorList>
            <person name="Honkalas V.S."/>
            <person name="Dabir A.P."/>
            <person name="Arora P."/>
            <person name="Dhakephalkar P.K."/>
        </authorList>
    </citation>
    <scope>NUCLEOTIDE SEQUENCE [LARGE SCALE GENOMIC DNA]</scope>
    <source>
        <strain evidence="8 9">113A</strain>
    </source>
</reference>
<dbReference type="InterPro" id="IPR051449">
    <property type="entry name" value="ABC-2_transporter_component"/>
</dbReference>
<evidence type="ECO:0000256" key="5">
    <source>
        <dbReference type="ARBA" id="ARBA00023136"/>
    </source>
</evidence>
<dbReference type="GO" id="GO:0005886">
    <property type="term" value="C:plasma membrane"/>
    <property type="evidence" value="ECO:0007669"/>
    <property type="project" value="UniProtKB-SubCell"/>
</dbReference>
<keyword evidence="4 6" id="KW-1133">Transmembrane helix</keyword>
<keyword evidence="5 6" id="KW-0472">Membrane</keyword>
<evidence type="ECO:0000256" key="6">
    <source>
        <dbReference type="SAM" id="Phobius"/>
    </source>
</evidence>
<dbReference type="STRING" id="318464.IO99_13975"/>
<evidence type="ECO:0000259" key="7">
    <source>
        <dbReference type="Pfam" id="PF12698"/>
    </source>
</evidence>
<dbReference type="AlphaFoldDB" id="A0A084J9F8"/>
<dbReference type="InterPro" id="IPR013525">
    <property type="entry name" value="ABC2_TM"/>
</dbReference>
<comment type="subcellular location">
    <subcellularLocation>
        <location evidence="1">Cell membrane</location>
        <topology evidence="1">Multi-pass membrane protein</topology>
    </subcellularLocation>
</comment>
<dbReference type="RefSeq" id="WP_035134255.1">
    <property type="nucleotide sequence ID" value="NZ_JPMD01000033.1"/>
</dbReference>
<evidence type="ECO:0000313" key="8">
    <source>
        <dbReference type="EMBL" id="KEZ85592.1"/>
    </source>
</evidence>
<keyword evidence="3 6" id="KW-0812">Transmembrane</keyword>
<dbReference type="Proteomes" id="UP000028542">
    <property type="component" value="Unassembled WGS sequence"/>
</dbReference>
<gene>
    <name evidence="8" type="ORF">IO99_13975</name>
</gene>
<dbReference type="EMBL" id="JPMD01000033">
    <property type="protein sequence ID" value="KEZ85592.1"/>
    <property type="molecule type" value="Genomic_DNA"/>
</dbReference>
<feature type="transmembrane region" description="Helical" evidence="6">
    <location>
        <begin position="347"/>
        <end position="367"/>
    </location>
</feature>
<feature type="transmembrane region" description="Helical" evidence="6">
    <location>
        <begin position="20"/>
        <end position="39"/>
    </location>
</feature>
<feature type="transmembrane region" description="Helical" evidence="6">
    <location>
        <begin position="184"/>
        <end position="204"/>
    </location>
</feature>
<sequence length="374" mass="41675">MKILLVMAEKNLRLIFKDKLSIIQLFIPIIIILFSIKLFSFSNGTVKIGIIDDDCSNSSKLLISSLSNNSSISTVPLESSTVESTMMETSIPVTIEIPKDFEESIINGTPKKINVLSEKDSSMGDAITSIVNLQVEDLYNLGINANKSNDEYENLLLKYSNDPVKITSKTLSDLENDFELTQTSIGFVIFFLMMRASSISHIVLSERWNKTYYRIFTTPVTSFQYIGGNILANFSLLAFQLLIALITLNYFVDIYTGVGFIPLFLLLLGIALVTVAFGTFSVALFFNSKGYGMFSNIVITITTMVSGAFTSIDFLPENIRFIAPFTPQYWVMNGITKLQMGMGIDSIIINLGILLLFSIALFFAAAYKLKFKLQ</sequence>
<dbReference type="eggNOG" id="COG0842">
    <property type="taxonomic scope" value="Bacteria"/>
</dbReference>
<dbReference type="PANTHER" id="PTHR30294">
    <property type="entry name" value="MEMBRANE COMPONENT OF ABC TRANSPORTER YHHJ-RELATED"/>
    <property type="match status" value="1"/>
</dbReference>
<accession>A0A084J9F8</accession>
<name>A0A084J9F8_9CLOT</name>
<feature type="domain" description="ABC-2 type transporter transmembrane" evidence="7">
    <location>
        <begin position="22"/>
        <end position="367"/>
    </location>
</feature>